<comment type="caution">
    <text evidence="1">The sequence shown here is derived from an EMBL/GenBank/DDBJ whole genome shotgun (WGS) entry which is preliminary data.</text>
</comment>
<dbReference type="Proteomes" id="UP001215598">
    <property type="component" value="Unassembled WGS sequence"/>
</dbReference>
<evidence type="ECO:0000313" key="1">
    <source>
        <dbReference type="EMBL" id="KAJ7759987.1"/>
    </source>
</evidence>
<keyword evidence="2" id="KW-1185">Reference proteome</keyword>
<name>A0AAD7NFH9_9AGAR</name>
<evidence type="ECO:0000313" key="2">
    <source>
        <dbReference type="Proteomes" id="UP001215598"/>
    </source>
</evidence>
<accession>A0AAD7NFH9</accession>
<dbReference type="AlphaFoldDB" id="A0AAD7NFH9"/>
<reference evidence="1" key="1">
    <citation type="submission" date="2023-03" db="EMBL/GenBank/DDBJ databases">
        <title>Massive genome expansion in bonnet fungi (Mycena s.s.) driven by repeated elements and novel gene families across ecological guilds.</title>
        <authorList>
            <consortium name="Lawrence Berkeley National Laboratory"/>
            <person name="Harder C.B."/>
            <person name="Miyauchi S."/>
            <person name="Viragh M."/>
            <person name="Kuo A."/>
            <person name="Thoen E."/>
            <person name="Andreopoulos B."/>
            <person name="Lu D."/>
            <person name="Skrede I."/>
            <person name="Drula E."/>
            <person name="Henrissat B."/>
            <person name="Morin E."/>
            <person name="Kohler A."/>
            <person name="Barry K."/>
            <person name="LaButti K."/>
            <person name="Morin E."/>
            <person name="Salamov A."/>
            <person name="Lipzen A."/>
            <person name="Mereny Z."/>
            <person name="Hegedus B."/>
            <person name="Baldrian P."/>
            <person name="Stursova M."/>
            <person name="Weitz H."/>
            <person name="Taylor A."/>
            <person name="Grigoriev I.V."/>
            <person name="Nagy L.G."/>
            <person name="Martin F."/>
            <person name="Kauserud H."/>
        </authorList>
    </citation>
    <scope>NUCLEOTIDE SEQUENCE</scope>
    <source>
        <strain evidence="1">CBHHK182m</strain>
    </source>
</reference>
<proteinExistence type="predicted"/>
<gene>
    <name evidence="1" type="ORF">B0H16DRAFT_1884832</name>
</gene>
<sequence length="132" mass="14352">MQAARAQGDTAALCACPPRPRALPCLHLLSPLYPSPFPTLLAVPRPHRDLCRLRSCHAHAHHTCASSPTLARTGRVARVQADSTHACMRCSASARRVPAISSPPIPALLSFLSLPFPSPLLRVRTLRRRSLE</sequence>
<dbReference type="EMBL" id="JARKIB010000038">
    <property type="protein sequence ID" value="KAJ7759987.1"/>
    <property type="molecule type" value="Genomic_DNA"/>
</dbReference>
<protein>
    <submittedName>
        <fullName evidence="1">Uncharacterized protein</fullName>
    </submittedName>
</protein>
<organism evidence="1 2">
    <name type="scientific">Mycena metata</name>
    <dbReference type="NCBI Taxonomy" id="1033252"/>
    <lineage>
        <taxon>Eukaryota</taxon>
        <taxon>Fungi</taxon>
        <taxon>Dikarya</taxon>
        <taxon>Basidiomycota</taxon>
        <taxon>Agaricomycotina</taxon>
        <taxon>Agaricomycetes</taxon>
        <taxon>Agaricomycetidae</taxon>
        <taxon>Agaricales</taxon>
        <taxon>Marasmiineae</taxon>
        <taxon>Mycenaceae</taxon>
        <taxon>Mycena</taxon>
    </lineage>
</organism>